<dbReference type="PANTHER" id="PTHR43792:SF8">
    <property type="entry name" value="[RIBOSOMAL PROTEIN US5]-ALANINE N-ACETYLTRANSFERASE"/>
    <property type="match status" value="1"/>
</dbReference>
<accession>A0ABW3UCM2</accession>
<dbReference type="InterPro" id="IPR051531">
    <property type="entry name" value="N-acetyltransferase"/>
</dbReference>
<evidence type="ECO:0000313" key="5">
    <source>
        <dbReference type="EMBL" id="MFD1217621.1"/>
    </source>
</evidence>
<keyword evidence="1 5" id="KW-0808">Transferase</keyword>
<protein>
    <submittedName>
        <fullName evidence="5">GNAT family N-acetyltransferase</fullName>
        <ecNumber evidence="5">2.3.-.-</ecNumber>
    </submittedName>
</protein>
<evidence type="ECO:0000313" key="6">
    <source>
        <dbReference type="Proteomes" id="UP001597264"/>
    </source>
</evidence>
<dbReference type="RefSeq" id="WP_377564146.1">
    <property type="nucleotide sequence ID" value="NZ_CP087715.1"/>
</dbReference>
<evidence type="ECO:0000259" key="4">
    <source>
        <dbReference type="PROSITE" id="PS51186"/>
    </source>
</evidence>
<dbReference type="PANTHER" id="PTHR43792">
    <property type="entry name" value="GNAT FAMILY, PUTATIVE (AFU_ORTHOLOGUE AFUA_3G00765)-RELATED-RELATED"/>
    <property type="match status" value="1"/>
</dbReference>
<dbReference type="Proteomes" id="UP001597264">
    <property type="component" value="Unassembled WGS sequence"/>
</dbReference>
<feature type="domain" description="N-acetyltransferase" evidence="4">
    <location>
        <begin position="21"/>
        <end position="165"/>
    </location>
</feature>
<dbReference type="EC" id="2.3.-.-" evidence="5"/>
<dbReference type="InterPro" id="IPR016181">
    <property type="entry name" value="Acyl_CoA_acyltransferase"/>
</dbReference>
<evidence type="ECO:0000256" key="2">
    <source>
        <dbReference type="ARBA" id="ARBA00023315"/>
    </source>
</evidence>
<dbReference type="InterPro" id="IPR000182">
    <property type="entry name" value="GNAT_dom"/>
</dbReference>
<name>A0ABW3UCM2_9GAMM</name>
<reference evidence="6" key="1">
    <citation type="journal article" date="2019" name="Int. J. Syst. Evol. Microbiol.">
        <title>The Global Catalogue of Microorganisms (GCM) 10K type strain sequencing project: providing services to taxonomists for standard genome sequencing and annotation.</title>
        <authorList>
            <consortium name="The Broad Institute Genomics Platform"/>
            <consortium name="The Broad Institute Genome Sequencing Center for Infectious Disease"/>
            <person name="Wu L."/>
            <person name="Ma J."/>
        </authorList>
    </citation>
    <scope>NUCLEOTIDE SEQUENCE [LARGE SCALE GENOMIC DNA]</scope>
    <source>
        <strain evidence="6">CCUG 54356</strain>
    </source>
</reference>
<dbReference type="EMBL" id="JBHTLR010000017">
    <property type="protein sequence ID" value="MFD1217621.1"/>
    <property type="molecule type" value="Genomic_DNA"/>
</dbReference>
<evidence type="ECO:0000256" key="3">
    <source>
        <dbReference type="ARBA" id="ARBA00038502"/>
    </source>
</evidence>
<dbReference type="Gene3D" id="3.40.630.30">
    <property type="match status" value="1"/>
</dbReference>
<keyword evidence="2 5" id="KW-0012">Acyltransferase</keyword>
<dbReference type="GO" id="GO:0016746">
    <property type="term" value="F:acyltransferase activity"/>
    <property type="evidence" value="ECO:0007669"/>
    <property type="project" value="UniProtKB-KW"/>
</dbReference>
<gene>
    <name evidence="5" type="ORF">ACFQ2X_13480</name>
</gene>
<organism evidence="5 6">
    <name type="scientific">Microbulbifer celer</name>
    <dbReference type="NCBI Taxonomy" id="435905"/>
    <lineage>
        <taxon>Bacteria</taxon>
        <taxon>Pseudomonadati</taxon>
        <taxon>Pseudomonadota</taxon>
        <taxon>Gammaproteobacteria</taxon>
        <taxon>Cellvibrionales</taxon>
        <taxon>Microbulbiferaceae</taxon>
        <taxon>Microbulbifer</taxon>
    </lineage>
</organism>
<comment type="similarity">
    <text evidence="3">Belongs to the acetyltransferase family. RimJ subfamily.</text>
</comment>
<dbReference type="Pfam" id="PF13302">
    <property type="entry name" value="Acetyltransf_3"/>
    <property type="match status" value="1"/>
</dbReference>
<comment type="caution">
    <text evidence="5">The sequence shown here is derived from an EMBL/GenBank/DDBJ whole genome shotgun (WGS) entry which is preliminary data.</text>
</comment>
<evidence type="ECO:0000256" key="1">
    <source>
        <dbReference type="ARBA" id="ARBA00022679"/>
    </source>
</evidence>
<keyword evidence="6" id="KW-1185">Reference proteome</keyword>
<dbReference type="PROSITE" id="PS51186">
    <property type="entry name" value="GNAT"/>
    <property type="match status" value="1"/>
</dbReference>
<dbReference type="SUPFAM" id="SSF55729">
    <property type="entry name" value="Acyl-CoA N-acyltransferases (Nat)"/>
    <property type="match status" value="1"/>
</dbReference>
<proteinExistence type="inferred from homology"/>
<sequence length="190" mass="21873">MYFQNSTNFEVLSTKHTSALLKFETENRLWFEKFIAARNPDFYTHPGVTEHITECLQLMRQKSMYPALMVTNNELLGRFNLREIDHSRQSAMLGYRVAEKHKGKGVATKGVGKLLQISVQKLGLNTIRALVLDNNAASARVLLKHGFECIRYTPEFREVNGKTYGCREYCWNATSRNTVSLEHHLHSHLT</sequence>